<proteinExistence type="predicted"/>
<evidence type="ECO:0000313" key="2">
    <source>
        <dbReference type="EMBL" id="MRN54672.1"/>
    </source>
</evidence>
<dbReference type="Proteomes" id="UP000463051">
    <property type="component" value="Unassembled WGS sequence"/>
</dbReference>
<feature type="transmembrane region" description="Helical" evidence="1">
    <location>
        <begin position="7"/>
        <end position="26"/>
    </location>
</feature>
<gene>
    <name evidence="2" type="ORF">GJB61_16940</name>
</gene>
<protein>
    <submittedName>
        <fullName evidence="2">Uncharacterized protein</fullName>
    </submittedName>
</protein>
<keyword evidence="3" id="KW-1185">Reference proteome</keyword>
<organism evidence="2 3">
    <name type="scientific">Paenibacillus monticola</name>
    <dbReference type="NCBI Taxonomy" id="2666075"/>
    <lineage>
        <taxon>Bacteria</taxon>
        <taxon>Bacillati</taxon>
        <taxon>Bacillota</taxon>
        <taxon>Bacilli</taxon>
        <taxon>Bacillales</taxon>
        <taxon>Paenibacillaceae</taxon>
        <taxon>Paenibacillus</taxon>
    </lineage>
</organism>
<sequence length="66" mass="7293">MKKTDWLAAIFIIAMGMMCLIISATSFRNMSFLQVGSWTGGVCFLAILVGGIISLVYYSITKKHKD</sequence>
<dbReference type="RefSeq" id="WP_154119966.1">
    <property type="nucleotide sequence ID" value="NZ_WJXB01000005.1"/>
</dbReference>
<feature type="transmembrane region" description="Helical" evidence="1">
    <location>
        <begin position="38"/>
        <end position="60"/>
    </location>
</feature>
<evidence type="ECO:0000256" key="1">
    <source>
        <dbReference type="SAM" id="Phobius"/>
    </source>
</evidence>
<dbReference type="EMBL" id="WJXB01000005">
    <property type="protein sequence ID" value="MRN54672.1"/>
    <property type="molecule type" value="Genomic_DNA"/>
</dbReference>
<name>A0A7X2H6Z7_9BACL</name>
<evidence type="ECO:0000313" key="3">
    <source>
        <dbReference type="Proteomes" id="UP000463051"/>
    </source>
</evidence>
<accession>A0A7X2H6Z7</accession>
<keyword evidence="1" id="KW-0812">Transmembrane</keyword>
<comment type="caution">
    <text evidence="2">The sequence shown here is derived from an EMBL/GenBank/DDBJ whole genome shotgun (WGS) entry which is preliminary data.</text>
</comment>
<keyword evidence="1" id="KW-0472">Membrane</keyword>
<dbReference type="AlphaFoldDB" id="A0A7X2H6Z7"/>
<reference evidence="2 3" key="1">
    <citation type="submission" date="2019-11" db="EMBL/GenBank/DDBJ databases">
        <title>Paenibacillus monticola sp. nov., a novel PGPR strain isolated from mountain sample in China.</title>
        <authorList>
            <person name="Zhao Q."/>
            <person name="Li H.-P."/>
            <person name="Zhang J.-L."/>
        </authorList>
    </citation>
    <scope>NUCLEOTIDE SEQUENCE [LARGE SCALE GENOMIC DNA]</scope>
    <source>
        <strain evidence="2 3">LC-T2</strain>
    </source>
</reference>
<keyword evidence="1" id="KW-1133">Transmembrane helix</keyword>